<dbReference type="FunFam" id="3.40.50.720:FF:000084">
    <property type="entry name" value="Short-chain dehydrogenase reductase"/>
    <property type="match status" value="1"/>
</dbReference>
<proteinExistence type="inferred from homology"/>
<accession>A0A381XCC3</accession>
<dbReference type="PRINTS" id="PR00081">
    <property type="entry name" value="GDHRDH"/>
</dbReference>
<feature type="domain" description="Ketoreductase" evidence="3">
    <location>
        <begin position="8"/>
        <end position="197"/>
    </location>
</feature>
<comment type="similarity">
    <text evidence="1">Belongs to the short-chain dehydrogenases/reductases (SDR) family.</text>
</comment>
<dbReference type="AlphaFoldDB" id="A0A381XCC3"/>
<evidence type="ECO:0000259" key="3">
    <source>
        <dbReference type="SMART" id="SM00822"/>
    </source>
</evidence>
<dbReference type="InterPro" id="IPR036291">
    <property type="entry name" value="NAD(P)-bd_dom_sf"/>
</dbReference>
<dbReference type="InterPro" id="IPR020904">
    <property type="entry name" value="Sc_DH/Rdtase_CS"/>
</dbReference>
<feature type="non-terminal residue" evidence="4">
    <location>
        <position position="1"/>
    </location>
</feature>
<dbReference type="PANTHER" id="PTHR45024">
    <property type="entry name" value="DEHYDROGENASES, SHORT CHAIN"/>
    <property type="match status" value="1"/>
</dbReference>
<evidence type="ECO:0000256" key="1">
    <source>
        <dbReference type="ARBA" id="ARBA00006484"/>
    </source>
</evidence>
<sequence>VTKRVEGKVAIVTGAGRGIGREVALWLARDGAKVVVNDLGGSVDGTGDSSTPADLVVDEIKAEGGEAVASYDSVADFDSAAKIVQKAVDTFGTVDILCHPAGILRDRMIFNMTEEEWDLVLQVHLYGAFNMVRNVIPHMINNKYGRIVLFSSGSGLGASGQGNYAAAKEGMVGFTRAVSKELEPYNIMVNAVYPGGSTRMTDTVPQSTRELRQDQREAVGLATANPSEPPPESREPGNNAPKVVYLCSEAADGITGQVFGTSGWALSLYSPRHVIKSIHKDGKWTLDELDQLIPISLGNGLINPVPVEPPRN</sequence>
<dbReference type="SMART" id="SM00822">
    <property type="entry name" value="PKS_KR"/>
    <property type="match status" value="1"/>
</dbReference>
<dbReference type="PANTHER" id="PTHR45024:SF2">
    <property type="entry name" value="SCP2 DOMAIN-CONTAINING PROTEIN"/>
    <property type="match status" value="1"/>
</dbReference>
<dbReference type="Gene3D" id="3.40.50.720">
    <property type="entry name" value="NAD(P)-binding Rossmann-like Domain"/>
    <property type="match status" value="1"/>
</dbReference>
<dbReference type="Pfam" id="PF00106">
    <property type="entry name" value="adh_short"/>
    <property type="match status" value="1"/>
</dbReference>
<reference evidence="4" key="1">
    <citation type="submission" date="2018-05" db="EMBL/GenBank/DDBJ databases">
        <authorList>
            <person name="Lanie J.A."/>
            <person name="Ng W.-L."/>
            <person name="Kazmierczak K.M."/>
            <person name="Andrzejewski T.M."/>
            <person name="Davidsen T.M."/>
            <person name="Wayne K.J."/>
            <person name="Tettelin H."/>
            <person name="Glass J.I."/>
            <person name="Rusch D."/>
            <person name="Podicherti R."/>
            <person name="Tsui H.-C.T."/>
            <person name="Winkler M.E."/>
        </authorList>
    </citation>
    <scope>NUCLEOTIDE SEQUENCE</scope>
</reference>
<evidence type="ECO:0000313" key="4">
    <source>
        <dbReference type="EMBL" id="SVA62389.1"/>
    </source>
</evidence>
<gene>
    <name evidence="4" type="ORF">METZ01_LOCUS115243</name>
</gene>
<dbReference type="PROSITE" id="PS00061">
    <property type="entry name" value="ADH_SHORT"/>
    <property type="match status" value="1"/>
</dbReference>
<evidence type="ECO:0000256" key="2">
    <source>
        <dbReference type="ARBA" id="ARBA00023002"/>
    </source>
</evidence>
<dbReference type="GO" id="GO:0016491">
    <property type="term" value="F:oxidoreductase activity"/>
    <property type="evidence" value="ECO:0007669"/>
    <property type="project" value="UniProtKB-KW"/>
</dbReference>
<dbReference type="PRINTS" id="PR00080">
    <property type="entry name" value="SDRFAMILY"/>
</dbReference>
<dbReference type="InterPro" id="IPR051687">
    <property type="entry name" value="Peroxisomal_Beta-Oxidation"/>
</dbReference>
<dbReference type="InterPro" id="IPR057326">
    <property type="entry name" value="KR_dom"/>
</dbReference>
<organism evidence="4">
    <name type="scientific">marine metagenome</name>
    <dbReference type="NCBI Taxonomy" id="408172"/>
    <lineage>
        <taxon>unclassified sequences</taxon>
        <taxon>metagenomes</taxon>
        <taxon>ecological metagenomes</taxon>
    </lineage>
</organism>
<dbReference type="EMBL" id="UINC01014658">
    <property type="protein sequence ID" value="SVA62389.1"/>
    <property type="molecule type" value="Genomic_DNA"/>
</dbReference>
<keyword evidence="2" id="KW-0560">Oxidoreductase</keyword>
<protein>
    <recommendedName>
        <fullName evidence="3">Ketoreductase domain-containing protein</fullName>
    </recommendedName>
</protein>
<dbReference type="SUPFAM" id="SSF51735">
    <property type="entry name" value="NAD(P)-binding Rossmann-fold domains"/>
    <property type="match status" value="1"/>
</dbReference>
<name>A0A381XCC3_9ZZZZ</name>
<dbReference type="InterPro" id="IPR002347">
    <property type="entry name" value="SDR_fam"/>
</dbReference>